<accession>A0A2P2MYW6</accession>
<organism evidence="2">
    <name type="scientific">Rhizophora mucronata</name>
    <name type="common">Asiatic mangrove</name>
    <dbReference type="NCBI Taxonomy" id="61149"/>
    <lineage>
        <taxon>Eukaryota</taxon>
        <taxon>Viridiplantae</taxon>
        <taxon>Streptophyta</taxon>
        <taxon>Embryophyta</taxon>
        <taxon>Tracheophyta</taxon>
        <taxon>Spermatophyta</taxon>
        <taxon>Magnoliopsida</taxon>
        <taxon>eudicotyledons</taxon>
        <taxon>Gunneridae</taxon>
        <taxon>Pentapetalae</taxon>
        <taxon>rosids</taxon>
        <taxon>fabids</taxon>
        <taxon>Malpighiales</taxon>
        <taxon>Rhizophoraceae</taxon>
        <taxon>Rhizophora</taxon>
    </lineage>
</organism>
<keyword evidence="1" id="KW-0812">Transmembrane</keyword>
<dbReference type="AlphaFoldDB" id="A0A2P2MYW6"/>
<dbReference type="EMBL" id="GGEC01054931">
    <property type="protein sequence ID" value="MBX35415.1"/>
    <property type="molecule type" value="Transcribed_RNA"/>
</dbReference>
<sequence length="45" mass="5198">MVDWMQQTLVSLCAYAEDLLTLLLHHHLLLMILSTSCTLFAFFLT</sequence>
<evidence type="ECO:0000256" key="1">
    <source>
        <dbReference type="SAM" id="Phobius"/>
    </source>
</evidence>
<proteinExistence type="predicted"/>
<keyword evidence="1" id="KW-1133">Transmembrane helix</keyword>
<protein>
    <submittedName>
        <fullName evidence="2">Uncharacterized protein</fullName>
    </submittedName>
</protein>
<keyword evidence="1" id="KW-0472">Membrane</keyword>
<reference evidence="2" key="1">
    <citation type="submission" date="2018-02" db="EMBL/GenBank/DDBJ databases">
        <title>Rhizophora mucronata_Transcriptome.</title>
        <authorList>
            <person name="Meera S.P."/>
            <person name="Sreeshan A."/>
            <person name="Augustine A."/>
        </authorList>
    </citation>
    <scope>NUCLEOTIDE SEQUENCE</scope>
    <source>
        <tissue evidence="2">Leaf</tissue>
    </source>
</reference>
<name>A0A2P2MYW6_RHIMU</name>
<evidence type="ECO:0000313" key="2">
    <source>
        <dbReference type="EMBL" id="MBX35415.1"/>
    </source>
</evidence>
<feature type="transmembrane region" description="Helical" evidence="1">
    <location>
        <begin position="24"/>
        <end position="44"/>
    </location>
</feature>